<feature type="compositionally biased region" description="Polar residues" evidence="5">
    <location>
        <begin position="150"/>
        <end position="159"/>
    </location>
</feature>
<dbReference type="PANTHER" id="PTHR46515:SF1">
    <property type="entry name" value="TATA ELEMENT MODULATORY FACTOR"/>
    <property type="match status" value="1"/>
</dbReference>
<feature type="coiled-coil region" evidence="4">
    <location>
        <begin position="282"/>
        <end position="340"/>
    </location>
</feature>
<dbReference type="PANTHER" id="PTHR46515">
    <property type="entry name" value="TATA ELEMENT MODULATORY FACTOR TMF1"/>
    <property type="match status" value="1"/>
</dbReference>
<dbReference type="InterPro" id="IPR022092">
    <property type="entry name" value="TMF_DNA-bd"/>
</dbReference>
<keyword evidence="8" id="KW-1185">Reference proteome</keyword>
<evidence type="ECO:0000256" key="3">
    <source>
        <dbReference type="ARBA" id="ARBA00023054"/>
    </source>
</evidence>
<dbReference type="Proteomes" id="UP000222788">
    <property type="component" value="Unassembled WGS sequence"/>
</dbReference>
<feature type="compositionally biased region" description="Low complexity" evidence="5">
    <location>
        <begin position="94"/>
        <end position="107"/>
    </location>
</feature>
<dbReference type="Pfam" id="PF12329">
    <property type="entry name" value="TMF_DNA_bd"/>
    <property type="match status" value="1"/>
</dbReference>
<feature type="region of interest" description="Disordered" evidence="5">
    <location>
        <begin position="681"/>
        <end position="721"/>
    </location>
</feature>
<reference evidence="7 8" key="2">
    <citation type="journal article" date="2013" name="IMA Fungus">
        <title>IMA Genome-F 1: Ceratocystis fimbriata: Draft nuclear genome sequence for the plant pathogen, Ceratocystis fimbriata.</title>
        <authorList>
            <person name="Wilken P.M."/>
            <person name="Steenkamp E.T."/>
            <person name="Wingfield M.J."/>
            <person name="de Beer Z.W."/>
            <person name="Wingfield B.D."/>
        </authorList>
    </citation>
    <scope>NUCLEOTIDE SEQUENCE [LARGE SCALE GENOMIC DNA]</scope>
    <source>
        <strain evidence="7 8">CBS 114723</strain>
    </source>
</reference>
<feature type="region of interest" description="Disordered" evidence="5">
    <location>
        <begin position="36"/>
        <end position="136"/>
    </location>
</feature>
<comment type="subcellular location">
    <subcellularLocation>
        <location evidence="1">Golgi apparatus</location>
    </subcellularLocation>
</comment>
<feature type="compositionally biased region" description="Basic and acidic residues" evidence="5">
    <location>
        <begin position="528"/>
        <end position="540"/>
    </location>
</feature>
<feature type="domain" description="TATA element modulatory factor 1 TATA binding" evidence="6">
    <location>
        <begin position="726"/>
        <end position="839"/>
    </location>
</feature>
<dbReference type="GO" id="GO:0005794">
    <property type="term" value="C:Golgi apparatus"/>
    <property type="evidence" value="ECO:0007669"/>
    <property type="project" value="UniProtKB-SubCell"/>
</dbReference>
<dbReference type="Pfam" id="PF12325">
    <property type="entry name" value="TMF_TATA_bd"/>
    <property type="match status" value="1"/>
</dbReference>
<dbReference type="InterPro" id="IPR022091">
    <property type="entry name" value="TMF_TATA-bd"/>
</dbReference>
<gene>
    <name evidence="7" type="primary">sgm1</name>
    <name evidence="7" type="ORF">CFIMG_003593RA</name>
</gene>
<feature type="compositionally biased region" description="Basic and acidic residues" evidence="5">
    <location>
        <begin position="193"/>
        <end position="205"/>
    </location>
</feature>
<name>A0A2C5XDR3_9PEZI</name>
<evidence type="ECO:0000313" key="7">
    <source>
        <dbReference type="EMBL" id="PHH54714.1"/>
    </source>
</evidence>
<feature type="region of interest" description="Disordered" evidence="5">
    <location>
        <begin position="528"/>
        <end position="548"/>
    </location>
</feature>
<dbReference type="OrthoDB" id="74178at2759"/>
<keyword evidence="3 4" id="KW-0175">Coiled coil</keyword>
<dbReference type="InterPro" id="IPR052602">
    <property type="entry name" value="Growth_transcription_reg"/>
</dbReference>
<feature type="region of interest" description="Disordered" evidence="5">
    <location>
        <begin position="150"/>
        <end position="205"/>
    </location>
</feature>
<evidence type="ECO:0000313" key="8">
    <source>
        <dbReference type="Proteomes" id="UP000222788"/>
    </source>
</evidence>
<dbReference type="STRING" id="1035309.A0A2C5XDR3"/>
<dbReference type="EMBL" id="APWK03000021">
    <property type="protein sequence ID" value="PHH54714.1"/>
    <property type="molecule type" value="Genomic_DNA"/>
</dbReference>
<evidence type="ECO:0000256" key="5">
    <source>
        <dbReference type="SAM" id="MobiDB-lite"/>
    </source>
</evidence>
<evidence type="ECO:0000256" key="1">
    <source>
        <dbReference type="ARBA" id="ARBA00004555"/>
    </source>
</evidence>
<feature type="compositionally biased region" description="Polar residues" evidence="5">
    <location>
        <begin position="705"/>
        <end position="721"/>
    </location>
</feature>
<dbReference type="AlphaFoldDB" id="A0A2C5XDR3"/>
<evidence type="ECO:0000259" key="6">
    <source>
        <dbReference type="Pfam" id="PF12325"/>
    </source>
</evidence>
<feature type="compositionally biased region" description="Polar residues" evidence="5">
    <location>
        <begin position="36"/>
        <end position="45"/>
    </location>
</feature>
<evidence type="ECO:0000256" key="4">
    <source>
        <dbReference type="SAM" id="Coils"/>
    </source>
</evidence>
<feature type="compositionally biased region" description="Polar residues" evidence="5">
    <location>
        <begin position="65"/>
        <end position="77"/>
    </location>
</feature>
<accession>A0A2C5XDR3</accession>
<feature type="coiled-coil region" evidence="4">
    <location>
        <begin position="406"/>
        <end position="440"/>
    </location>
</feature>
<feature type="compositionally biased region" description="Low complexity" evidence="5">
    <location>
        <begin position="695"/>
        <end position="704"/>
    </location>
</feature>
<dbReference type="GO" id="GO:0005783">
    <property type="term" value="C:endoplasmic reticulum"/>
    <property type="evidence" value="ECO:0007669"/>
    <property type="project" value="TreeGrafter"/>
</dbReference>
<evidence type="ECO:0000256" key="2">
    <source>
        <dbReference type="ARBA" id="ARBA00023034"/>
    </source>
</evidence>
<feature type="region of interest" description="Disordered" evidence="5">
    <location>
        <begin position="639"/>
        <end position="663"/>
    </location>
</feature>
<organism evidence="7 8">
    <name type="scientific">Ceratocystis fimbriata CBS 114723</name>
    <dbReference type="NCBI Taxonomy" id="1035309"/>
    <lineage>
        <taxon>Eukaryota</taxon>
        <taxon>Fungi</taxon>
        <taxon>Dikarya</taxon>
        <taxon>Ascomycota</taxon>
        <taxon>Pezizomycotina</taxon>
        <taxon>Sordariomycetes</taxon>
        <taxon>Hypocreomycetidae</taxon>
        <taxon>Microascales</taxon>
        <taxon>Ceratocystidaceae</taxon>
        <taxon>Ceratocystis</taxon>
    </lineage>
</organism>
<comment type="caution">
    <text evidence="7">The sequence shown here is derived from an EMBL/GenBank/DDBJ whole genome shotgun (WGS) entry which is preliminary data.</text>
</comment>
<keyword evidence="2" id="KW-0333">Golgi apparatus</keyword>
<feature type="coiled-coil region" evidence="4">
    <location>
        <begin position="739"/>
        <end position="839"/>
    </location>
</feature>
<sequence length="843" mass="93486">MGSAGKASGWGSFLQQAVAGVEARLDNILADEQGFASTSTLPAIQTTTPTPPTTTEVATKPIPEPSQQPSSNKQPNKLQERLAKAIAAKASPRTSTSIDLSDTSTTLNVPDPPHKELDGNLATLKPSDPLLDVSTPNEPLLSVEEDIYATSTSDNSKTLHGNRAAETCETSRPRPLETTAADEGKNPTTSLASEKKLTSQPKSDYHECQHQELNDYLERIDNMAAKIRFLTDDVLKNSLKSKNDTSPNGIERQLAERDTQIAQLIREGQDLSLENQKCRTAIKNLKAKLLDQSRDMEVTKAKLENSTAQLSSLQIALDTNNGLEKDLKKAQIFISRLQSESSKLNFELQTKDATIQSLNMEIQTLLDVRDAPVVDKHPHQSDADMLLNKELQDTIASMKIEKSLVTERANKQLSDLKIQLDAAAERCRKVEAEREKEVQALEGKLEAARVYAEEVSSLSTGDSNTKLLRQVETLQTQYAIANENWQGIESSLLARLAGLERERDDAFQRESDMRKKVRESTLRLKRQEEEVTELRSKLDNSDDESPESKAISACMAENETLKNQLKEKEESFKQLQLEMMQKQEEWKANFDRNPSEKWQTIDEIAGINMRSATPLRPDSPQLSYRSQLSNVDLLSTSNIKTRKTSAPGAPCADPDRPSSRWGAPQWALASQALSTSARSNSVISSKIESPMDRPSSPSISFSESMENFGQVDTPSSPQNPTNDMVSVSTVAAGPSIQLVDRLSATVRRLEAERVASKEEKDRIAHQRDEARAEISALMKRIQTAQASESRISELEVEIKEVNARYQTTLEMLGEKSELVEELKADVQDVKAMYRDLVESTVGK</sequence>
<protein>
    <submittedName>
        <fullName evidence="7">Protein sgm1</fullName>
    </submittedName>
</protein>
<reference evidence="7 8" key="1">
    <citation type="journal article" date="2013" name="Fungal Biol.">
        <title>Analysis of microsatellite markers in the genome of the plant pathogen Ceratocystis fimbriata.</title>
        <authorList>
            <person name="Simpson M.C."/>
            <person name="Wilken P.M."/>
            <person name="Coetzee M.P."/>
            <person name="Wingfield M.J."/>
            <person name="Wingfield B.D."/>
        </authorList>
    </citation>
    <scope>NUCLEOTIDE SEQUENCE [LARGE SCALE GENOMIC DNA]</scope>
    <source>
        <strain evidence="7 8">CBS 114723</strain>
    </source>
</reference>
<proteinExistence type="predicted"/>